<evidence type="ECO:0000313" key="3">
    <source>
        <dbReference type="EMBL" id="RKN16736.1"/>
    </source>
</evidence>
<dbReference type="Proteomes" id="UP000268652">
    <property type="component" value="Unassembled WGS sequence"/>
</dbReference>
<organism evidence="2 5">
    <name type="scientific">Streptomyces radicis</name>
    <dbReference type="NCBI Taxonomy" id="1750517"/>
    <lineage>
        <taxon>Bacteria</taxon>
        <taxon>Bacillati</taxon>
        <taxon>Actinomycetota</taxon>
        <taxon>Actinomycetes</taxon>
        <taxon>Kitasatosporales</taxon>
        <taxon>Streptomycetaceae</taxon>
        <taxon>Streptomyces</taxon>
    </lineage>
</organism>
<reference evidence="4 5" key="1">
    <citation type="submission" date="2018-09" db="EMBL/GenBank/DDBJ databases">
        <title>Streptomyces sp. nov. DS1-2, an endophytic actinomycete isolated from roots of Dendrobium scabrilingue.</title>
        <authorList>
            <person name="Kuncharoen N."/>
            <person name="Kudo T."/>
            <person name="Ohkuma M."/>
            <person name="Yuki M."/>
            <person name="Tanasupawat S."/>
        </authorList>
    </citation>
    <scope>NUCLEOTIDE SEQUENCE [LARGE SCALE GENOMIC DNA]</scope>
    <source>
        <strain evidence="2 5">AZ1-7</strain>
        <strain evidence="3 4">DS1-2</strain>
    </source>
</reference>
<dbReference type="AlphaFoldDB" id="A0A3A9VYI2"/>
<evidence type="ECO:0000313" key="2">
    <source>
        <dbReference type="EMBL" id="RKN05203.1"/>
    </source>
</evidence>
<dbReference type="EMBL" id="RBDY01000026">
    <property type="protein sequence ID" value="RKN16736.1"/>
    <property type="molecule type" value="Genomic_DNA"/>
</dbReference>
<accession>A0A3A9VYI2</accession>
<dbReference type="OrthoDB" id="3436275at2"/>
<dbReference type="Pfam" id="PF21806">
    <property type="entry name" value="DUF6879"/>
    <property type="match status" value="1"/>
</dbReference>
<dbReference type="InterPro" id="IPR049244">
    <property type="entry name" value="DUF6879"/>
</dbReference>
<name>A0A3A9VYI2_9ACTN</name>
<evidence type="ECO:0000259" key="1">
    <source>
        <dbReference type="Pfam" id="PF21806"/>
    </source>
</evidence>
<dbReference type="EMBL" id="RBDX01000028">
    <property type="protein sequence ID" value="RKN05203.1"/>
    <property type="molecule type" value="Genomic_DNA"/>
</dbReference>
<evidence type="ECO:0000313" key="5">
    <source>
        <dbReference type="Proteomes" id="UP000275024"/>
    </source>
</evidence>
<feature type="domain" description="DUF6879" evidence="1">
    <location>
        <begin position="26"/>
        <end position="194"/>
    </location>
</feature>
<protein>
    <recommendedName>
        <fullName evidence="1">DUF6879 domain-containing protein</fullName>
    </recommendedName>
</protein>
<proteinExistence type="predicted"/>
<evidence type="ECO:0000313" key="4">
    <source>
        <dbReference type="Proteomes" id="UP000268652"/>
    </source>
</evidence>
<comment type="caution">
    <text evidence="2">The sequence shown here is derived from an EMBL/GenBank/DDBJ whole genome shotgun (WGS) entry which is preliminary data.</text>
</comment>
<dbReference type="Proteomes" id="UP000275024">
    <property type="component" value="Unassembled WGS sequence"/>
</dbReference>
<sequence>MRETLCPALETAGGVHLELLDYRKEFAERHRRLRGRDSWKCERRQDFVELDHPSYDAFRAGRWEESMRLLDDRRESLRETMRERSLRATVFHRVRVVEEPLTPYLQWELRSLAVQAECGAAIRVVPGGRVARFEESGPLPEVVVLGGETLYHVLYTPTGSLDGAIRIDDSAVVSSWTALIRGLYGDGEDVTAYVDRHVATLPPPRVGSGE</sequence>
<dbReference type="RefSeq" id="WP_120699504.1">
    <property type="nucleotide sequence ID" value="NZ_RBDX01000028.1"/>
</dbReference>
<keyword evidence="4" id="KW-1185">Reference proteome</keyword>
<gene>
    <name evidence="3" type="ORF">D7318_25230</name>
    <name evidence="2" type="ORF">D7319_25865</name>
</gene>